<dbReference type="AlphaFoldDB" id="A0A139AIM2"/>
<keyword evidence="2" id="KW-1185">Reference proteome</keyword>
<dbReference type="Proteomes" id="UP000070544">
    <property type="component" value="Unassembled WGS sequence"/>
</dbReference>
<evidence type="ECO:0000313" key="1">
    <source>
        <dbReference type="EMBL" id="KXS16255.1"/>
    </source>
</evidence>
<organism evidence="1 2">
    <name type="scientific">Gonapodya prolifera (strain JEL478)</name>
    <name type="common">Monoblepharis prolifera</name>
    <dbReference type="NCBI Taxonomy" id="1344416"/>
    <lineage>
        <taxon>Eukaryota</taxon>
        <taxon>Fungi</taxon>
        <taxon>Fungi incertae sedis</taxon>
        <taxon>Chytridiomycota</taxon>
        <taxon>Chytridiomycota incertae sedis</taxon>
        <taxon>Monoblepharidomycetes</taxon>
        <taxon>Monoblepharidales</taxon>
        <taxon>Gonapodyaceae</taxon>
        <taxon>Gonapodya</taxon>
    </lineage>
</organism>
<evidence type="ECO:0000313" key="2">
    <source>
        <dbReference type="Proteomes" id="UP000070544"/>
    </source>
</evidence>
<dbReference type="EMBL" id="KQ965754">
    <property type="protein sequence ID" value="KXS16255.1"/>
    <property type="molecule type" value="Genomic_DNA"/>
</dbReference>
<name>A0A139AIM2_GONPJ</name>
<proteinExistence type="predicted"/>
<sequence length="121" mass="13531">MHLRAICSQTRHTGFLSHGVGQSLGRLVTSFREVESHLAYVPPNESKLSGDPGGRVHVTFEDTLEAQMEMENYRVHDNTIGLSYASKELLESLAEIQKSEITLMEQMAFLEGLPDGITRTR</sequence>
<protein>
    <submittedName>
        <fullName evidence="1">Uncharacterized protein</fullName>
    </submittedName>
</protein>
<accession>A0A139AIM2</accession>
<gene>
    <name evidence="1" type="ORF">M427DRAFT_295299</name>
</gene>
<reference evidence="1 2" key="1">
    <citation type="journal article" date="2015" name="Genome Biol. Evol.">
        <title>Phylogenomic analyses indicate that early fungi evolved digesting cell walls of algal ancestors of land plants.</title>
        <authorList>
            <person name="Chang Y."/>
            <person name="Wang S."/>
            <person name="Sekimoto S."/>
            <person name="Aerts A.L."/>
            <person name="Choi C."/>
            <person name="Clum A."/>
            <person name="LaButti K.M."/>
            <person name="Lindquist E.A."/>
            <person name="Yee Ngan C."/>
            <person name="Ohm R.A."/>
            <person name="Salamov A.A."/>
            <person name="Grigoriev I.V."/>
            <person name="Spatafora J.W."/>
            <person name="Berbee M.L."/>
        </authorList>
    </citation>
    <scope>NUCLEOTIDE SEQUENCE [LARGE SCALE GENOMIC DNA]</scope>
    <source>
        <strain evidence="1 2">JEL478</strain>
    </source>
</reference>